<dbReference type="HAMAP" id="MF_02071">
    <property type="entry name" value="RlpA"/>
    <property type="match status" value="1"/>
</dbReference>
<keyword evidence="3" id="KW-1003">Cell membrane</keyword>
<dbReference type="CDD" id="cd22268">
    <property type="entry name" value="DPBB_RlpA-like"/>
    <property type="match status" value="1"/>
</dbReference>
<comment type="subcellular location">
    <subcellularLocation>
        <location evidence="3">Cell membrane</location>
        <topology evidence="3">Lipid-anchor</topology>
    </subcellularLocation>
</comment>
<organism evidence="8 9">
    <name type="scientific">Sphaerotilus uruguayifluvii</name>
    <dbReference type="NCBI Taxonomy" id="2735897"/>
    <lineage>
        <taxon>Bacteria</taxon>
        <taxon>Pseudomonadati</taxon>
        <taxon>Pseudomonadota</taxon>
        <taxon>Betaproteobacteria</taxon>
        <taxon>Burkholderiales</taxon>
        <taxon>Sphaerotilaceae</taxon>
        <taxon>Sphaerotilus</taxon>
    </lineage>
</organism>
<evidence type="ECO:0000256" key="1">
    <source>
        <dbReference type="ARBA" id="ARBA00023239"/>
    </source>
</evidence>
<evidence type="ECO:0000313" key="9">
    <source>
        <dbReference type="Proteomes" id="UP001516061"/>
    </source>
</evidence>
<keyword evidence="2 3" id="KW-0961">Cell wall biogenesis/degradation</keyword>
<evidence type="ECO:0000256" key="3">
    <source>
        <dbReference type="HAMAP-Rule" id="MF_02071"/>
    </source>
</evidence>
<proteinExistence type="inferred from homology"/>
<keyword evidence="6" id="KW-0812">Transmembrane</keyword>
<feature type="region of interest" description="Disordered" evidence="5">
    <location>
        <begin position="36"/>
        <end position="87"/>
    </location>
</feature>
<keyword evidence="9" id="KW-1185">Reference proteome</keyword>
<dbReference type="PANTHER" id="PTHR34183:SF1">
    <property type="entry name" value="ENDOLYTIC PEPTIDOGLYCAN TRANSGLYCOSYLASE RLPA"/>
    <property type="match status" value="1"/>
</dbReference>
<keyword evidence="3 6" id="KW-0472">Membrane</keyword>
<keyword evidence="3" id="KW-0564">Palmitate</keyword>
<sequence length="207" mass="22429">MPTVPARPDVPTLPRPRTAAFLIAAIAAALLVAGCSTAPKGGQRPRRVDPGQRDGAPASWPFDLNQVPDAQPRVEPIRRGGPNKPYEVMGQQYVPMTADEPLRESGLASWYGTKFHGAPTASGEIYDMYAMTAAHPTMPLPSYARVRNPINGREVIVRVNDRGPFHPGRIIDLSLSAAVRLGVAGSVGPVEVERLTHDDIRSGRWQR</sequence>
<name>A0ABX2G5J7_9BURK</name>
<evidence type="ECO:0000256" key="6">
    <source>
        <dbReference type="SAM" id="Phobius"/>
    </source>
</evidence>
<protein>
    <recommendedName>
        <fullName evidence="3">Endolytic peptidoglycan transglycosylase RlpA</fullName>
        <ecNumber evidence="3">4.2.2.-</ecNumber>
    </recommendedName>
</protein>
<evidence type="ECO:0000259" key="7">
    <source>
        <dbReference type="Pfam" id="PF03330"/>
    </source>
</evidence>
<dbReference type="RefSeq" id="WP_173805683.1">
    <property type="nucleotide sequence ID" value="NZ_JABSNM010000009.1"/>
</dbReference>
<evidence type="ECO:0000256" key="5">
    <source>
        <dbReference type="SAM" id="MobiDB-lite"/>
    </source>
</evidence>
<reference evidence="8 9" key="1">
    <citation type="submission" date="2020-05" db="EMBL/GenBank/DDBJ databases">
        <title>Genomic Encyclopedia of Type Strains, Phase IV (KMG-V): Genome sequencing to study the core and pangenomes of soil and plant-associated prokaryotes.</title>
        <authorList>
            <person name="Whitman W."/>
        </authorList>
    </citation>
    <scope>NUCLEOTIDE SEQUENCE [LARGE SCALE GENOMIC DNA]</scope>
    <source>
        <strain evidence="8 9">C29</strain>
    </source>
</reference>
<dbReference type="SUPFAM" id="SSF50685">
    <property type="entry name" value="Barwin-like endoglucanases"/>
    <property type="match status" value="1"/>
</dbReference>
<comment type="function">
    <text evidence="3">Lytic transglycosylase with a strong preference for naked glycan strands that lack stem peptides.</text>
</comment>
<evidence type="ECO:0000313" key="8">
    <source>
        <dbReference type="EMBL" id="NRT56678.1"/>
    </source>
</evidence>
<keyword evidence="6" id="KW-1133">Transmembrane helix</keyword>
<dbReference type="InterPro" id="IPR009009">
    <property type="entry name" value="RlpA-like_DPBB"/>
</dbReference>
<dbReference type="InterPro" id="IPR036908">
    <property type="entry name" value="RlpA-like_sf"/>
</dbReference>
<dbReference type="PROSITE" id="PS51257">
    <property type="entry name" value="PROKAR_LIPOPROTEIN"/>
    <property type="match status" value="1"/>
</dbReference>
<feature type="domain" description="RlpA-like protein double-psi beta-barrel" evidence="7">
    <location>
        <begin position="104"/>
        <end position="186"/>
    </location>
</feature>
<keyword evidence="1 3" id="KW-0456">Lyase</keyword>
<accession>A0ABX2G5J7</accession>
<dbReference type="InterPro" id="IPR012997">
    <property type="entry name" value="RplA"/>
</dbReference>
<dbReference type="EMBL" id="JABSNM010000009">
    <property type="protein sequence ID" value="NRT56678.1"/>
    <property type="molecule type" value="Genomic_DNA"/>
</dbReference>
<keyword evidence="3 8" id="KW-0449">Lipoprotein</keyword>
<dbReference type="Proteomes" id="UP001516061">
    <property type="component" value="Unassembled WGS sequence"/>
</dbReference>
<comment type="caution">
    <text evidence="8">The sequence shown here is derived from an EMBL/GenBank/DDBJ whole genome shotgun (WGS) entry which is preliminary data.</text>
</comment>
<dbReference type="PANTHER" id="PTHR34183">
    <property type="entry name" value="ENDOLYTIC PEPTIDOGLYCAN TRANSGLYCOSYLASE RLPA"/>
    <property type="match status" value="1"/>
</dbReference>
<dbReference type="EC" id="4.2.2.-" evidence="3"/>
<gene>
    <name evidence="3" type="primary">rlpA</name>
    <name evidence="8" type="ORF">HNQ01_002421</name>
</gene>
<dbReference type="Pfam" id="PF03330">
    <property type="entry name" value="DPBB_1"/>
    <property type="match status" value="1"/>
</dbReference>
<dbReference type="NCBIfam" id="TIGR00413">
    <property type="entry name" value="rlpA"/>
    <property type="match status" value="1"/>
</dbReference>
<feature type="transmembrane region" description="Helical" evidence="6">
    <location>
        <begin position="20"/>
        <end position="38"/>
    </location>
</feature>
<dbReference type="Gene3D" id="2.40.40.10">
    <property type="entry name" value="RlpA-like domain"/>
    <property type="match status" value="1"/>
</dbReference>
<comment type="similarity">
    <text evidence="3 4">Belongs to the RlpA family.</text>
</comment>
<dbReference type="InterPro" id="IPR034718">
    <property type="entry name" value="RlpA"/>
</dbReference>
<evidence type="ECO:0000256" key="2">
    <source>
        <dbReference type="ARBA" id="ARBA00023316"/>
    </source>
</evidence>
<evidence type="ECO:0000256" key="4">
    <source>
        <dbReference type="RuleBase" id="RU003495"/>
    </source>
</evidence>